<evidence type="ECO:0000313" key="4">
    <source>
        <dbReference type="RefSeq" id="XP_023944932.2"/>
    </source>
</evidence>
<proteinExistence type="predicted"/>
<dbReference type="Proteomes" id="UP001652582">
    <property type="component" value="Chromosome 13"/>
</dbReference>
<dbReference type="PANTHER" id="PTHR46599:SF3">
    <property type="entry name" value="PIGGYBAC TRANSPOSABLE ELEMENT-DERIVED PROTEIN 4"/>
    <property type="match status" value="1"/>
</dbReference>
<organism evidence="3 4">
    <name type="scientific">Bicyclus anynana</name>
    <name type="common">Squinting bush brown butterfly</name>
    <dbReference type="NCBI Taxonomy" id="110368"/>
    <lineage>
        <taxon>Eukaryota</taxon>
        <taxon>Metazoa</taxon>
        <taxon>Ecdysozoa</taxon>
        <taxon>Arthropoda</taxon>
        <taxon>Hexapoda</taxon>
        <taxon>Insecta</taxon>
        <taxon>Pterygota</taxon>
        <taxon>Neoptera</taxon>
        <taxon>Endopterygota</taxon>
        <taxon>Lepidoptera</taxon>
        <taxon>Glossata</taxon>
        <taxon>Ditrysia</taxon>
        <taxon>Papilionoidea</taxon>
        <taxon>Nymphalidae</taxon>
        <taxon>Satyrinae</taxon>
        <taxon>Satyrini</taxon>
        <taxon>Mycalesina</taxon>
        <taxon>Bicyclus</taxon>
    </lineage>
</organism>
<gene>
    <name evidence="4" type="primary">LOC112050808</name>
</gene>
<evidence type="ECO:0000313" key="3">
    <source>
        <dbReference type="Proteomes" id="UP001652582"/>
    </source>
</evidence>
<evidence type="ECO:0000259" key="2">
    <source>
        <dbReference type="Pfam" id="PF13843"/>
    </source>
</evidence>
<dbReference type="InterPro" id="IPR029526">
    <property type="entry name" value="PGBD"/>
</dbReference>
<dbReference type="OrthoDB" id="5876240at2759"/>
<evidence type="ECO:0000256" key="1">
    <source>
        <dbReference type="SAM" id="MobiDB-lite"/>
    </source>
</evidence>
<reference evidence="4" key="1">
    <citation type="submission" date="2025-08" db="UniProtKB">
        <authorList>
            <consortium name="RefSeq"/>
        </authorList>
    </citation>
    <scope>IDENTIFICATION</scope>
</reference>
<dbReference type="PANTHER" id="PTHR46599">
    <property type="entry name" value="PIGGYBAC TRANSPOSABLE ELEMENT-DERIVED PROTEIN 4"/>
    <property type="match status" value="1"/>
</dbReference>
<keyword evidence="3" id="KW-1185">Reference proteome</keyword>
<dbReference type="AlphaFoldDB" id="A0A6J1NIU6"/>
<dbReference type="GeneID" id="112050808"/>
<feature type="region of interest" description="Disordered" evidence="1">
    <location>
        <begin position="491"/>
        <end position="511"/>
    </location>
</feature>
<name>A0A6J1NIU6_BICAN</name>
<sequence>MDTFFDFEFTQEQLHVIDSLERSHCSTDHVISEGDEVINIPRTRKRRVILSDSEEDDCDLSPALSGHTPECEWYQPRGKQPRLIPFTEIPGLKPYSLRNQLANATPVDFYSLLVTDQLFENIAHQTNIFAQQSIDKGGIKNKSRLRLWTTTDKEEMKRFLGVIIWMGIVKLPKIVDYWSNDEMLGQSFAKKTMSRNRFEVLLRMLHFSNNEEVPKNDRLVKIRRLVEILNQTFSIHYTPDECLCVDESMIPFRGRIIFRQYNKSKRHKYGIKLFKLCTTPGYTTKVQVYGGKTLDSQDNTPTNVVLNLARNYFGKGHTMFVDNWYTSLDLAEKLVQHDTHLVGTLRKNRKNLPKDVMTGNLKPGEFMAKENKNGVTVMKWKDKRDVCLLSTKHSIGFTKKKNKRGVETIKPKIVIDYNKAKAAVDLSDQMSAYSSPLRKTLKWYKKLGIELLLNTAEVNARVLYESTTKKKISVVDFRRLLAKQLIEGSQENTGLTTPRPRRQKHELKKKEGAAVSTRKFCRDCYKSNVELHGRNVAKNKTKKVSWFCTICPGNPHLCRQCFDKCH</sequence>
<dbReference type="RefSeq" id="XP_023944932.2">
    <property type="nucleotide sequence ID" value="XM_024089164.2"/>
</dbReference>
<dbReference type="KEGG" id="bany:112050808"/>
<dbReference type="Pfam" id="PF13843">
    <property type="entry name" value="DDE_Tnp_1_7"/>
    <property type="match status" value="1"/>
</dbReference>
<accession>A0A6J1NIU6</accession>
<feature type="domain" description="PiggyBac transposable element-derived protein" evidence="2">
    <location>
        <begin position="105"/>
        <end position="460"/>
    </location>
</feature>
<protein>
    <submittedName>
        <fullName evidence="4">PiggyBac transposable element-derived protein 4</fullName>
    </submittedName>
</protein>